<feature type="disulfide bond" evidence="6">
    <location>
        <begin position="2435"/>
        <end position="2450"/>
    </location>
</feature>
<dbReference type="InterPro" id="IPR015420">
    <property type="entry name" value="Peptidase_S1A_nudel"/>
</dbReference>
<dbReference type="Pfam" id="PF00057">
    <property type="entry name" value="Ldl_recept_a"/>
    <property type="match status" value="4"/>
</dbReference>
<protein>
    <submittedName>
        <fullName evidence="13">Uncharacterized protein LOC117650158 isoform X1</fullName>
    </submittedName>
</protein>
<feature type="transmembrane region" description="Helical" evidence="10">
    <location>
        <begin position="70"/>
        <end position="92"/>
    </location>
</feature>
<keyword evidence="10" id="KW-1133">Transmembrane helix</keyword>
<feature type="disulfide bond" evidence="6">
    <location>
        <begin position="1877"/>
        <end position="1892"/>
    </location>
</feature>
<dbReference type="InParanoid" id="A0A6P8ZVI3"/>
<dbReference type="InterPro" id="IPR018114">
    <property type="entry name" value="TRYPSIN_HIS"/>
</dbReference>
<dbReference type="InterPro" id="IPR036055">
    <property type="entry name" value="LDL_receptor-like_sf"/>
</dbReference>
<dbReference type="PANTHER" id="PTHR24252:SF27">
    <property type="entry name" value="TRANSMEMBRANE PROTEASE SERINE 3-LIKE"/>
    <property type="match status" value="1"/>
</dbReference>
<sequence length="2559" mass="270881">MAQPPLTSLPPPPTPQLHRPLSPGEGEEIPLEQSAPSSGTMKKRLSVDLGAIHTPRFTSNYEERKRNQKIAVFCAAFIGILLLVVLVVGVIYNTTYINLLSQAVRRFHPENHNGAMVGRGQAPPAFSAAQHSAGPHSPALPTADDKFPAITVGSEDRPLAQFAMSPFRVFGRPGRPEDGSGSEDSANPLNVVFHGGSDGAHAKFNLGTIGELFPPPAHLDKRDAVEVKEVVVRDPRHVASFVIPLHRREARSTRGAPRVNQVHNDDDLKDFHRRLLKEADDLRRLMENIEEEIHVMEHRDRVNAISPDDITSDGFPAPASLVEEDPHVREERVRRSDGQVLEALRLRRQRLLDEAAKMEQEDAEDAHARRKREVDLAEVVQSMLIPPDQWTHDKRQARSHAIEELLLQREKLLAEAHDIGRMIEALHARERKSSNAPVLKPRARRQVQDAAHDMQTLMRLRKWKRTLPATNLFLESVRKKKQAEPSLMKRLGDMRTSLLREADDIMVIVNELQSDPYVSPVQGPHGQAPQFHGPPPHGSRGSASSALLDVWPSVPPDYTPNTRSNGSAGGGNASNHTVAAQIQATAANLTATGNATGIATAVQPSFGRSANASLPLHPEHAGSNLTAGHHSRYAEEDPGCPPGHRACHDRSGCVMASMWCDGAVHCPDASDEAHCSCRDRVERDRLCDGYFDCPLGEDELGCMGCLPTEFSCDDFSERKRGATCVPRTSRCDGNMDCPSGKDEAECSLLALAVTGRKTLPVSYQSGFLHRNLRGEWYPVCGNGVARDWALQACRDVVSPDIEDVNIDLAPAPPMYRGEWLTLAGEGALSVVTECPTVAVVTCPPMLAGSRVAPPQSPYARARPENFDWSRESDEELADPEDMRTRLKRYLHLAPGLDPVLLDYNQLDEVAADLVREEEAKMRAAASEEDDEDDDDDLTNSRNGKAHRMKETQQDEDDIVQNNSGEDGVAFQLDPQALHRVLGDEASGQRERDAEKVLLRRIPAASSSTARHSVASSPRSYDEPGQEVRLSQPIKIVVRLRNPRDTPSPPVLSLANSEAAVPVERPRRGSAAPRVVGGKPAKPGAWPWVVAMYRDGVFHCGGVIVDESWILTAAHCVDGYERHYLEIQAGMLRRFSFSPMEQTRTINFVVKHDKYNPEDMRNDIALVHVAEPLRLNRWVRPIALADWGGEHGPLDPPAGTQCTAVGWGATVEHGPDPDHMREVRVPVLAACVHPEDRRSGGLCAGLYEGGKDACQGDSGGPLLCRMPEDPTRFYAAGVVSHGEGCARPNEPGAYTRVSRFIHWIHDTIRMDHVVNDTPLLHCPGYQCMSGPRRCVAPKKRCDRSVDCLKAEDEMHCDWGLDSFMRAAVGGPPGLVPYNSSSVARAHGAREAEGDEAGAVVFPPTGADPAADPAADPTNTYDQQHTDAAPQPPLPEQGAGSPQPGSAEPAAPESAAPGPVAPEPAAPEPAAPEPAAPEPVAPEPAAPETAAGPEIAAPQPAPAEPDAPSSPAGEAATGAAGNSQPPQFVFLPPEMPAVGPFPVDNSTGAAGAYNPAAAFAARPVANNTTTVNDGALNATATGNGTSGSWPTYQPGAAVANLTAQNGTAGTGSPAAPIYLDAAVNQTATDAVPDLAGAVAAAGNATDAGQPGAEAEVVAPAEATAGPANATLGLDNSAVATEAVGNSTASESGTAMGSPVPQGLGNATFNETNPTVAQGQAPVLASNDTTPGLSTEGPSGGAVGGAVEGAIESTVGGAGQVQGEGVGVGGGVVGGSSAAAMAAAASAMYGANDTFACKRTPQVVAASRRCDRAVDCVDGTDEMECRCADYLRVSRPDALCDGSPDCLDGSDEQGCALCPQGQYRCWQSPGSPCIPHGLECDGALDCPNGEDEAHCLALTDGVSLQVDSSGLPVLQREGVVARKVHGLWRPICDGVHGSARSVSSWAADTCVALGFSGWESVNDTLVEERPLVLSSPRIVPLEGPLQVAGVDKPVNLNLIPGLGGIANGGLCTGIRVRCAPGVDGAPGNFIQIPGAASGSSEGLPEGRGTVQGLRQVYSTAQACSKAPGLAHQGGLFAWPWHAEVLVEGMPSLATGALVTDSWVLASASALGSLDPSRSYVTVLLGGPRSELGVTGPYEQARRVDAIVRVPSTSAVLLRLERPAVLTKHVRSTGLPDWYAMVKKAMSCVAVGRGATGAWETVHLKHLPTCVDGAGYGRTCFTGPECSAESLPVRVPWSGVVACRTLSGWYPAAVYSVADQCGLSGSVAFDAVHFMLRHVRNIIDGDIAVPASPAPACPGLRCPVGQCLPPSSVCNGAVECRGALDESPATCEPRRIACDAGGNSRDCVCRVDEVRCASGVGCVDQRRWCDGVPDCADGSDEPANCTCAAFLARSRPALLCDGRRHCWDRTDEHPDLCTCTPDRFFCRKSGRCVAPEVVCDGYYDCPDGEDETFCYAVESLNPAMVPGSVVHRSFGSWHSYCGAGDVAQAADTACSSVLGLSRARTATAVNATQAVLPEYDSFSEARLNARTGVALRGPGPLVTLRSKQLDANHPCTQTFVTCQ</sequence>
<keyword evidence="8" id="KW-0175">Coiled coil</keyword>
<feature type="compositionally biased region" description="Acidic residues" evidence="9">
    <location>
        <begin position="926"/>
        <end position="937"/>
    </location>
</feature>
<evidence type="ECO:0000256" key="5">
    <source>
        <dbReference type="ARBA" id="ARBA00023180"/>
    </source>
</evidence>
<feature type="disulfide bond" evidence="6">
    <location>
        <begin position="1340"/>
        <end position="1355"/>
    </location>
</feature>
<feature type="disulfide bond" evidence="6">
    <location>
        <begin position="1321"/>
        <end position="1333"/>
    </location>
</feature>
<feature type="coiled-coil region" evidence="8">
    <location>
        <begin position="272"/>
        <end position="299"/>
    </location>
</feature>
<feature type="compositionally biased region" description="Low complexity" evidence="9">
    <location>
        <begin position="1395"/>
        <end position="1415"/>
    </location>
</feature>
<feature type="disulfide bond" evidence="6">
    <location>
        <begin position="660"/>
        <end position="675"/>
    </location>
</feature>
<feature type="region of interest" description="Disordered" evidence="9">
    <location>
        <begin position="1681"/>
        <end position="1741"/>
    </location>
</feature>
<dbReference type="InterPro" id="IPR002172">
    <property type="entry name" value="LDrepeatLR_classA_rpt"/>
</dbReference>
<dbReference type="CDD" id="cd00190">
    <property type="entry name" value="Tryp_SPc"/>
    <property type="match status" value="1"/>
</dbReference>
<feature type="region of interest" description="Disordered" evidence="9">
    <location>
        <begin position="850"/>
        <end position="880"/>
    </location>
</feature>
<dbReference type="KEGG" id="tpal:117650158"/>
<feature type="compositionally biased region" description="Polar residues" evidence="9">
    <location>
        <begin position="1681"/>
        <end position="1692"/>
    </location>
</feature>
<evidence type="ECO:0000259" key="11">
    <source>
        <dbReference type="PROSITE" id="PS50240"/>
    </source>
</evidence>
<dbReference type="InterPro" id="IPR033116">
    <property type="entry name" value="TRYPSIN_SER"/>
</dbReference>
<dbReference type="Gene3D" id="2.40.10.10">
    <property type="entry name" value="Trypsin-like serine proteases"/>
    <property type="match status" value="2"/>
</dbReference>
<feature type="disulfide bond" evidence="6">
    <location>
        <begin position="2298"/>
        <end position="2316"/>
    </location>
</feature>
<feature type="region of interest" description="Disordered" evidence="9">
    <location>
        <begin position="517"/>
        <end position="574"/>
    </location>
</feature>
<evidence type="ECO:0000256" key="3">
    <source>
        <dbReference type="ARBA" id="ARBA00022825"/>
    </source>
</evidence>
<evidence type="ECO:0000256" key="4">
    <source>
        <dbReference type="ARBA" id="ARBA00023157"/>
    </source>
</evidence>
<dbReference type="PROSITE" id="PS50068">
    <property type="entry name" value="LDLRA_2"/>
    <property type="match status" value="8"/>
</dbReference>
<dbReference type="Proteomes" id="UP000515158">
    <property type="component" value="Unplaced"/>
</dbReference>
<dbReference type="PRINTS" id="PR00261">
    <property type="entry name" value="LDLRECEPTOR"/>
</dbReference>
<dbReference type="PROSITE" id="PS01209">
    <property type="entry name" value="LDLRA_1"/>
    <property type="match status" value="2"/>
</dbReference>
<keyword evidence="10" id="KW-0472">Membrane</keyword>
<dbReference type="GeneID" id="117650158"/>
<feature type="domain" description="Peptidase S1" evidence="11">
    <location>
        <begin position="1074"/>
        <end position="1308"/>
    </location>
</feature>
<comment type="caution">
    <text evidence="6">Lacks conserved residue(s) required for the propagation of feature annotation.</text>
</comment>
<dbReference type="PROSITE" id="PS00134">
    <property type="entry name" value="TRYPSIN_HIS"/>
    <property type="match status" value="1"/>
</dbReference>
<name>A0A6P8ZVI3_THRPL</name>
<dbReference type="SMART" id="SM00192">
    <property type="entry name" value="LDLa"/>
    <property type="match status" value="9"/>
</dbReference>
<dbReference type="InterPro" id="IPR043504">
    <property type="entry name" value="Peptidase_S1_PA_chymotrypsin"/>
</dbReference>
<feature type="compositionally biased region" description="Low complexity" evidence="9">
    <location>
        <begin position="1484"/>
        <end position="1496"/>
    </location>
</feature>
<dbReference type="FunCoup" id="A0A6P8ZVI3">
    <property type="interactions" value="18"/>
</dbReference>
<dbReference type="FunFam" id="2.40.10.10:FF:000003">
    <property type="entry name" value="Transmembrane serine protease 3"/>
    <property type="match status" value="1"/>
</dbReference>
<keyword evidence="1 7" id="KW-0645">Protease</keyword>
<dbReference type="GO" id="GO:0004252">
    <property type="term" value="F:serine-type endopeptidase activity"/>
    <property type="evidence" value="ECO:0007669"/>
    <property type="project" value="InterPro"/>
</dbReference>
<dbReference type="InterPro" id="IPR009003">
    <property type="entry name" value="Peptidase_S1_PA"/>
</dbReference>
<keyword evidence="4 6" id="KW-1015">Disulfide bond</keyword>
<dbReference type="CDD" id="cd00112">
    <property type="entry name" value="LDLa"/>
    <property type="match status" value="9"/>
</dbReference>
<feature type="compositionally biased region" description="Low complexity" evidence="9">
    <location>
        <begin position="1003"/>
        <end position="1016"/>
    </location>
</feature>
<dbReference type="SMART" id="SM00020">
    <property type="entry name" value="Tryp_SPc"/>
    <property type="match status" value="1"/>
</dbReference>
<reference evidence="13" key="1">
    <citation type="submission" date="2025-08" db="UniProtKB">
        <authorList>
            <consortium name="RefSeq"/>
        </authorList>
    </citation>
    <scope>IDENTIFICATION</scope>
    <source>
        <tissue evidence="13">Total insect</tissue>
    </source>
</reference>
<dbReference type="PROSITE" id="PS00135">
    <property type="entry name" value="TRYPSIN_SER"/>
    <property type="match status" value="1"/>
</dbReference>
<feature type="compositionally biased region" description="Low complexity" evidence="9">
    <location>
        <begin position="1436"/>
        <end position="1456"/>
    </location>
</feature>
<keyword evidence="3 7" id="KW-0720">Serine protease</keyword>
<evidence type="ECO:0000256" key="2">
    <source>
        <dbReference type="ARBA" id="ARBA00022801"/>
    </source>
</evidence>
<feature type="compositionally biased region" description="Basic and acidic residues" evidence="9">
    <location>
        <begin position="861"/>
        <end position="871"/>
    </location>
</feature>
<feature type="compositionally biased region" description="Pro residues" evidence="9">
    <location>
        <begin position="1457"/>
        <end position="1483"/>
    </location>
</feature>
<dbReference type="InterPro" id="IPR001254">
    <property type="entry name" value="Trypsin_dom"/>
</dbReference>
<evidence type="ECO:0000313" key="12">
    <source>
        <dbReference type="Proteomes" id="UP000515158"/>
    </source>
</evidence>
<feature type="disulfide bond" evidence="6">
    <location>
        <begin position="1837"/>
        <end position="1852"/>
    </location>
</feature>
<dbReference type="Pfam" id="PF00089">
    <property type="entry name" value="Trypsin"/>
    <property type="match status" value="1"/>
</dbReference>
<dbReference type="GO" id="GO:0006508">
    <property type="term" value="P:proteolysis"/>
    <property type="evidence" value="ECO:0007669"/>
    <property type="project" value="UniProtKB-KW"/>
</dbReference>
<dbReference type="RefSeq" id="XP_034249332.1">
    <property type="nucleotide sequence ID" value="XM_034393441.1"/>
</dbReference>
<keyword evidence="12" id="KW-1185">Reference proteome</keyword>
<dbReference type="InterPro" id="IPR023415">
    <property type="entry name" value="LDLR_class-A_CS"/>
</dbReference>
<proteinExistence type="predicted"/>
<evidence type="ECO:0000256" key="7">
    <source>
        <dbReference type="RuleBase" id="RU363034"/>
    </source>
</evidence>
<accession>A0A6P8ZVI3</accession>
<keyword evidence="2 7" id="KW-0378">Hydrolase</keyword>
<dbReference type="PANTHER" id="PTHR24252">
    <property type="entry name" value="ACROSIN-RELATED"/>
    <property type="match status" value="1"/>
</dbReference>
<evidence type="ECO:0000256" key="8">
    <source>
        <dbReference type="SAM" id="Coils"/>
    </source>
</evidence>
<evidence type="ECO:0000256" key="6">
    <source>
        <dbReference type="PROSITE-ProRule" id="PRU00124"/>
    </source>
</evidence>
<dbReference type="OrthoDB" id="10016557at2759"/>
<feature type="disulfide bond" evidence="6">
    <location>
        <begin position="731"/>
        <end position="746"/>
    </location>
</feature>
<keyword evidence="5" id="KW-0325">Glycoprotein</keyword>
<evidence type="ECO:0000313" key="13">
    <source>
        <dbReference type="RefSeq" id="XP_034249332.1"/>
    </source>
</evidence>
<dbReference type="PROSITE" id="PS50240">
    <property type="entry name" value="TRYPSIN_DOM"/>
    <property type="match status" value="1"/>
</dbReference>
<dbReference type="Gene3D" id="4.10.400.10">
    <property type="entry name" value="Low-density Lipoprotein Receptor"/>
    <property type="match status" value="6"/>
</dbReference>
<evidence type="ECO:0000256" key="9">
    <source>
        <dbReference type="SAM" id="MobiDB-lite"/>
    </source>
</evidence>
<dbReference type="Pfam" id="PF09342">
    <property type="entry name" value="DUF1986"/>
    <property type="match status" value="1"/>
</dbReference>
<dbReference type="SUPFAM" id="SSF50494">
    <property type="entry name" value="Trypsin-like serine proteases"/>
    <property type="match status" value="2"/>
</dbReference>
<feature type="compositionally biased region" description="Low complexity" evidence="9">
    <location>
        <begin position="1504"/>
        <end position="1514"/>
    </location>
</feature>
<feature type="compositionally biased region" description="Polar residues" evidence="9">
    <location>
        <begin position="1702"/>
        <end position="1715"/>
    </location>
</feature>
<organism evidence="13">
    <name type="scientific">Thrips palmi</name>
    <name type="common">Melon thrips</name>
    <dbReference type="NCBI Taxonomy" id="161013"/>
    <lineage>
        <taxon>Eukaryota</taxon>
        <taxon>Metazoa</taxon>
        <taxon>Ecdysozoa</taxon>
        <taxon>Arthropoda</taxon>
        <taxon>Hexapoda</taxon>
        <taxon>Insecta</taxon>
        <taxon>Pterygota</taxon>
        <taxon>Neoptera</taxon>
        <taxon>Paraneoptera</taxon>
        <taxon>Thysanoptera</taxon>
        <taxon>Terebrantia</taxon>
        <taxon>Thripoidea</taxon>
        <taxon>Thripidae</taxon>
        <taxon>Thrips</taxon>
    </lineage>
</organism>
<feature type="region of interest" description="Disordered" evidence="9">
    <location>
        <begin position="1"/>
        <end position="41"/>
    </location>
</feature>
<feature type="region of interest" description="Disordered" evidence="9">
    <location>
        <begin position="1384"/>
        <end position="1529"/>
    </location>
</feature>
<evidence type="ECO:0000256" key="1">
    <source>
        <dbReference type="ARBA" id="ARBA00022670"/>
    </source>
</evidence>
<dbReference type="SUPFAM" id="SSF57424">
    <property type="entry name" value="LDL receptor-like module"/>
    <property type="match status" value="6"/>
</dbReference>
<keyword evidence="10" id="KW-0812">Transmembrane</keyword>
<evidence type="ECO:0000256" key="10">
    <source>
        <dbReference type="SAM" id="Phobius"/>
    </source>
</evidence>
<feature type="region of interest" description="Disordered" evidence="9">
    <location>
        <begin position="920"/>
        <end position="966"/>
    </location>
</feature>
<feature type="region of interest" description="Disordered" evidence="9">
    <location>
        <begin position="1001"/>
        <end position="1027"/>
    </location>
</feature>
<gene>
    <name evidence="13" type="primary">LOC117650158</name>
</gene>